<dbReference type="RefSeq" id="WP_239531681.1">
    <property type="nucleotide sequence ID" value="NZ_BAAAUR010000002.1"/>
</dbReference>
<keyword evidence="3" id="KW-0812">Transmembrane</keyword>
<sequence>MTNVQPGWYPDPNGGAHVRWWDGAAWTAHVADGPRAVSPASARERRPGRSTPRRGSSRRKGLLVGAGLVLGIALMGGTINAVTLAARSAADAREPVAFVASSASPTAASTPTRTPTPTHVPVITTHDEVAAEPVPFERTRVDDASMPAGQSAVTTAGQNGERTRTYRVTLTDGVETARELVSDVVTTAPVAEVTSVGTYVEPAAPPPAAASDGCDPNYAEACVPIASDVDCAGGRGNGPAYFDGVARVVGRDIYKLDGDGDGWACNGLFAVEGVVEGRRLVRG</sequence>
<feature type="region of interest" description="Disordered" evidence="2">
    <location>
        <begin position="32"/>
        <end position="59"/>
    </location>
</feature>
<dbReference type="PROSITE" id="PS51109">
    <property type="entry name" value="G5"/>
    <property type="match status" value="1"/>
</dbReference>
<dbReference type="InterPro" id="IPR011098">
    <property type="entry name" value="G5_dom"/>
</dbReference>
<gene>
    <name evidence="5" type="ORF">GCM10017591_03940</name>
</gene>
<dbReference type="AlphaFoldDB" id="A0A9W6HKT0"/>
<proteinExistence type="predicted"/>
<dbReference type="InterPro" id="IPR018929">
    <property type="entry name" value="DUF2510"/>
</dbReference>
<evidence type="ECO:0000256" key="3">
    <source>
        <dbReference type="SAM" id="Phobius"/>
    </source>
</evidence>
<dbReference type="Proteomes" id="UP001142291">
    <property type="component" value="Unassembled WGS sequence"/>
</dbReference>
<dbReference type="Pfam" id="PF07501">
    <property type="entry name" value="G5"/>
    <property type="match status" value="1"/>
</dbReference>
<keyword evidence="3" id="KW-0472">Membrane</keyword>
<reference evidence="5" key="1">
    <citation type="journal article" date="2014" name="Int. J. Syst. Evol. Microbiol.">
        <title>Complete genome sequence of Corynebacterium casei LMG S-19264T (=DSM 44701T), isolated from a smear-ripened cheese.</title>
        <authorList>
            <consortium name="US DOE Joint Genome Institute (JGI-PGF)"/>
            <person name="Walter F."/>
            <person name="Albersmeier A."/>
            <person name="Kalinowski J."/>
            <person name="Ruckert C."/>
        </authorList>
    </citation>
    <scope>NUCLEOTIDE SEQUENCE</scope>
    <source>
        <strain evidence="5">VKM Ac-1940</strain>
    </source>
</reference>
<dbReference type="Gene3D" id="2.20.230.10">
    <property type="entry name" value="Resuscitation-promoting factor rpfb"/>
    <property type="match status" value="1"/>
</dbReference>
<feature type="compositionally biased region" description="Basic residues" evidence="2">
    <location>
        <begin position="48"/>
        <end position="59"/>
    </location>
</feature>
<evidence type="ECO:0000259" key="4">
    <source>
        <dbReference type="PROSITE" id="PS51109"/>
    </source>
</evidence>
<keyword evidence="1" id="KW-0732">Signal</keyword>
<evidence type="ECO:0000256" key="2">
    <source>
        <dbReference type="SAM" id="MobiDB-lite"/>
    </source>
</evidence>
<accession>A0A9W6HKT0</accession>
<evidence type="ECO:0000313" key="6">
    <source>
        <dbReference type="Proteomes" id="UP001142291"/>
    </source>
</evidence>
<organism evidence="5 6">
    <name type="scientific">Microbacterium dextranolyticum</name>
    <dbReference type="NCBI Taxonomy" id="36806"/>
    <lineage>
        <taxon>Bacteria</taxon>
        <taxon>Bacillati</taxon>
        <taxon>Actinomycetota</taxon>
        <taxon>Actinomycetes</taxon>
        <taxon>Micrococcales</taxon>
        <taxon>Microbacteriaceae</taxon>
        <taxon>Microbacterium</taxon>
    </lineage>
</organism>
<keyword evidence="6" id="KW-1185">Reference proteome</keyword>
<evidence type="ECO:0000256" key="1">
    <source>
        <dbReference type="ARBA" id="ARBA00022729"/>
    </source>
</evidence>
<name>A0A9W6HKT0_9MICO</name>
<dbReference type="Pfam" id="PF10708">
    <property type="entry name" value="DUF2510"/>
    <property type="match status" value="1"/>
</dbReference>
<dbReference type="SMART" id="SM01208">
    <property type="entry name" value="G5"/>
    <property type="match status" value="1"/>
</dbReference>
<evidence type="ECO:0000313" key="5">
    <source>
        <dbReference type="EMBL" id="GLJ94333.1"/>
    </source>
</evidence>
<protein>
    <recommendedName>
        <fullName evidence="4">G5 domain-containing protein</fullName>
    </recommendedName>
</protein>
<feature type="domain" description="G5" evidence="4">
    <location>
        <begin position="120"/>
        <end position="200"/>
    </location>
</feature>
<comment type="caution">
    <text evidence="5">The sequence shown here is derived from an EMBL/GenBank/DDBJ whole genome shotgun (WGS) entry which is preliminary data.</text>
</comment>
<keyword evidence="3" id="KW-1133">Transmembrane helix</keyword>
<feature type="transmembrane region" description="Helical" evidence="3">
    <location>
        <begin position="62"/>
        <end position="86"/>
    </location>
</feature>
<dbReference type="EMBL" id="BSER01000001">
    <property type="protein sequence ID" value="GLJ94333.1"/>
    <property type="molecule type" value="Genomic_DNA"/>
</dbReference>
<reference evidence="5" key="2">
    <citation type="submission" date="2023-01" db="EMBL/GenBank/DDBJ databases">
        <authorList>
            <person name="Sun Q."/>
            <person name="Evtushenko L."/>
        </authorList>
    </citation>
    <scope>NUCLEOTIDE SEQUENCE</scope>
    <source>
        <strain evidence="5">VKM Ac-1940</strain>
    </source>
</reference>